<feature type="coiled-coil region" evidence="1">
    <location>
        <begin position="27"/>
        <end position="54"/>
    </location>
</feature>
<evidence type="ECO:0000256" key="2">
    <source>
        <dbReference type="SAM" id="SignalP"/>
    </source>
</evidence>
<keyword evidence="2" id="KW-0732">Signal</keyword>
<feature type="domain" description="DUF7580" evidence="3">
    <location>
        <begin position="317"/>
        <end position="516"/>
    </location>
</feature>
<dbReference type="Pfam" id="PF24476">
    <property type="entry name" value="DUF7580"/>
    <property type="match status" value="1"/>
</dbReference>
<dbReference type="PANTHER" id="PTHR35186">
    <property type="entry name" value="ANK_REP_REGION DOMAIN-CONTAINING PROTEIN"/>
    <property type="match status" value="1"/>
</dbReference>
<gene>
    <name evidence="4" type="ORF">PT974_12437</name>
</gene>
<evidence type="ECO:0000313" key="5">
    <source>
        <dbReference type="Proteomes" id="UP001338125"/>
    </source>
</evidence>
<keyword evidence="1" id="KW-0175">Coiled coil</keyword>
<accession>A0ABR0S7Z4</accession>
<dbReference type="PANTHER" id="PTHR35186:SF4">
    <property type="entry name" value="PRION-INHIBITION AND PROPAGATION HELO DOMAIN-CONTAINING PROTEIN"/>
    <property type="match status" value="1"/>
</dbReference>
<comment type="caution">
    <text evidence="4">The sequence shown here is derived from an EMBL/GenBank/DDBJ whole genome shotgun (WGS) entry which is preliminary data.</text>
</comment>
<feature type="signal peptide" evidence="2">
    <location>
        <begin position="1"/>
        <end position="23"/>
    </location>
</feature>
<evidence type="ECO:0000256" key="1">
    <source>
        <dbReference type="SAM" id="Coils"/>
    </source>
</evidence>
<evidence type="ECO:0000259" key="3">
    <source>
        <dbReference type="Pfam" id="PF24476"/>
    </source>
</evidence>
<feature type="chain" id="PRO_5046105214" description="DUF7580 domain-containing protein" evidence="2">
    <location>
        <begin position="24"/>
        <end position="521"/>
    </location>
</feature>
<dbReference type="InterPro" id="IPR056002">
    <property type="entry name" value="DUF7580"/>
</dbReference>
<dbReference type="Proteomes" id="UP001338125">
    <property type="component" value="Unassembled WGS sequence"/>
</dbReference>
<reference evidence="4 5" key="1">
    <citation type="submission" date="2024-01" db="EMBL/GenBank/DDBJ databases">
        <title>Complete genome of Cladobotryum mycophilum ATHUM6906.</title>
        <authorList>
            <person name="Christinaki A.C."/>
            <person name="Myridakis A.I."/>
            <person name="Kouvelis V.N."/>
        </authorList>
    </citation>
    <scope>NUCLEOTIDE SEQUENCE [LARGE SCALE GENOMIC DNA]</scope>
    <source>
        <strain evidence="4 5">ATHUM6906</strain>
    </source>
</reference>
<evidence type="ECO:0000313" key="4">
    <source>
        <dbReference type="EMBL" id="KAK5988293.1"/>
    </source>
</evidence>
<proteinExistence type="predicted"/>
<sequence length="521" mass="58202">MSGFEIVGVVLGVLGVLPAAVEALQSYKSLLSSLRNVERDLRALIQDLETEQVRLRTTYKDNGEARHHCRTKACHLFYTKEKDYEDIVTRIKNGNAILHELAGQNSGLEPNGRRRSQARLIKLIRELSQSIFNALRNATTCRCTNSHKVCLELVHRNMVLVPSDLEDQVAKNVIFHVVLGSNDESTYKTCETADEVIPGRLASWNGVHIRLEDLAIEPGLASPPSTLATITSPKRVRKVNWFSSVVSSTKEESASATQTMIDVSKRLAAVPMYTPGLVSNLCQVLFRQQKAPARELYGYISDTDRRFGLYPPQHNLEVGTTVTLRQVLDGQVSNYPQFDYPEKLRVALAVATNVLHLYKTPWLARIVTIDDVIFLHDEGHDTHLSHSSSPYRPFITQSLPKRLDTPPAEAQQHRTFGTPRPINLAVLSLGALLIQIIIGRTIDTLEMTGNTDMNSILSMHETGNQFSDKILENGGINYMATVKWCLESVLGIAGLEDDSFCQNFYVEVVARLEEDVKLLES</sequence>
<dbReference type="EMBL" id="JAVFKD010000016">
    <property type="protein sequence ID" value="KAK5988293.1"/>
    <property type="molecule type" value="Genomic_DNA"/>
</dbReference>
<keyword evidence="5" id="KW-1185">Reference proteome</keyword>
<organism evidence="4 5">
    <name type="scientific">Cladobotryum mycophilum</name>
    <dbReference type="NCBI Taxonomy" id="491253"/>
    <lineage>
        <taxon>Eukaryota</taxon>
        <taxon>Fungi</taxon>
        <taxon>Dikarya</taxon>
        <taxon>Ascomycota</taxon>
        <taxon>Pezizomycotina</taxon>
        <taxon>Sordariomycetes</taxon>
        <taxon>Hypocreomycetidae</taxon>
        <taxon>Hypocreales</taxon>
        <taxon>Hypocreaceae</taxon>
        <taxon>Cladobotryum</taxon>
    </lineage>
</organism>
<name>A0ABR0S7Z4_9HYPO</name>
<protein>
    <recommendedName>
        <fullName evidence="3">DUF7580 domain-containing protein</fullName>
    </recommendedName>
</protein>